<dbReference type="GO" id="GO:0016020">
    <property type="term" value="C:membrane"/>
    <property type="evidence" value="ECO:0007669"/>
    <property type="project" value="TreeGrafter"/>
</dbReference>
<keyword evidence="6" id="KW-0378">Hydrolase</keyword>
<dbReference type="Pfam" id="PF01031">
    <property type="entry name" value="Dynamin_M"/>
    <property type="match status" value="1"/>
</dbReference>
<accession>A0A6A6RIL7</accession>
<dbReference type="AlphaFoldDB" id="A0A6A6RIL7"/>
<dbReference type="GO" id="GO:0003924">
    <property type="term" value="F:GTPase activity"/>
    <property type="evidence" value="ECO:0007669"/>
    <property type="project" value="InterPro"/>
</dbReference>
<sequence>MVAESESLDQLQSPEQVALLDAIDKLRCQGLGHYDISLPQLIVCGDQSSGKSSVLEGLTRLRFPTKDGLCTTFATELVLRKHVVVEISCSIIPGKTRSKAERDELSKFRRCYASREDFAFPTLLEEARECMAFGIKSTSGLFFEDVLQIRYSGPDLPSLTFVDLPGIIHAEIKGNKGVETVRRLVQSYMSDERSIILAVVSAKSDPQTQGILNYVKELDPKASRTLGIITKPDTLEVNSEGEDTFLKMARNEAVSLHLGWHVVKNRNFAGRDLTDAERDHSEKQFFSTGVWNSLPPGNVGIETLRSKLSRVLLQHIRKELPSLSATIQDAIEATESSLKTLGNPRDDQQQQRNYLMTKAQRFGTLTREALQGVYSDPFFKADSSSGIIPPTRLRTQILELNLAFALAMYSKGHQYHIIDRNTPTSVPESYDQSSMALQNYDDLPEPIIIEKAEYLEKEIYAEVRISRATALYSLEVNPGVIREVFRQQAKPWKAVAQRHLKDVYDVVLEYLNESLGSTMDQETLNALMQEHIEPEMEKRQQRLSQKLNELLVPYQKQEPAMYNPRMPQCFEPRKEFAFGGKKSGKMQPLANQMDNLTESISVFINNVAALAIENCLITDLSSLLSPELVLNMDEEKLAVIASESEDVRIERAALRQKLEDLKAGKRVLDLQARRSGKVTRNALRPLRAVSNIQTPDARPNTPTQETEVDHLTSSFTRINVTPPPPQFWGKGAPLTQGTPVTFTPPKSPKAAEGKPPPRWKMRARVDDGSDSDAEYGF</sequence>
<evidence type="ECO:0000259" key="4">
    <source>
        <dbReference type="PROSITE" id="PS51388"/>
    </source>
</evidence>
<dbReference type="CDD" id="cd08771">
    <property type="entry name" value="DLP_1"/>
    <property type="match status" value="1"/>
</dbReference>
<dbReference type="EMBL" id="MU006812">
    <property type="protein sequence ID" value="KAF2634975.1"/>
    <property type="molecule type" value="Genomic_DNA"/>
</dbReference>
<dbReference type="InterPro" id="IPR001401">
    <property type="entry name" value="Dynamin_GTPase"/>
</dbReference>
<dbReference type="InterPro" id="IPR000375">
    <property type="entry name" value="Dynamin_stalk"/>
</dbReference>
<keyword evidence="2" id="KW-0342">GTP-binding</keyword>
<dbReference type="PROSITE" id="PS51718">
    <property type="entry name" value="G_DYNAMIN_2"/>
    <property type="match status" value="1"/>
</dbReference>
<evidence type="ECO:0000313" key="6">
    <source>
        <dbReference type="EMBL" id="KAF2634975.1"/>
    </source>
</evidence>
<dbReference type="GO" id="GO:0008017">
    <property type="term" value="F:microtubule binding"/>
    <property type="evidence" value="ECO:0007669"/>
    <property type="project" value="TreeGrafter"/>
</dbReference>
<dbReference type="GO" id="GO:0016559">
    <property type="term" value="P:peroxisome fission"/>
    <property type="evidence" value="ECO:0007669"/>
    <property type="project" value="TreeGrafter"/>
</dbReference>
<dbReference type="InterPro" id="IPR045063">
    <property type="entry name" value="Dynamin_N"/>
</dbReference>
<proteinExistence type="predicted"/>
<dbReference type="InterPro" id="IPR020850">
    <property type="entry name" value="GED_dom"/>
</dbReference>
<protein>
    <submittedName>
        <fullName evidence="6">P-loop containing nucleoside triphosphate hydrolase protein</fullName>
    </submittedName>
</protein>
<dbReference type="Gene3D" id="3.40.50.300">
    <property type="entry name" value="P-loop containing nucleotide triphosphate hydrolases"/>
    <property type="match status" value="1"/>
</dbReference>
<feature type="domain" description="Dynamin-type G" evidence="5">
    <location>
        <begin position="35"/>
        <end position="321"/>
    </location>
</feature>
<organism evidence="6 7">
    <name type="scientific">Massarina eburnea CBS 473.64</name>
    <dbReference type="NCBI Taxonomy" id="1395130"/>
    <lineage>
        <taxon>Eukaryota</taxon>
        <taxon>Fungi</taxon>
        <taxon>Dikarya</taxon>
        <taxon>Ascomycota</taxon>
        <taxon>Pezizomycotina</taxon>
        <taxon>Dothideomycetes</taxon>
        <taxon>Pleosporomycetidae</taxon>
        <taxon>Pleosporales</taxon>
        <taxon>Massarineae</taxon>
        <taxon>Massarinaceae</taxon>
        <taxon>Massarina</taxon>
    </lineage>
</organism>
<dbReference type="InterPro" id="IPR030381">
    <property type="entry name" value="G_DYNAMIN_dom"/>
</dbReference>
<evidence type="ECO:0000256" key="2">
    <source>
        <dbReference type="ARBA" id="ARBA00023134"/>
    </source>
</evidence>
<dbReference type="OrthoDB" id="415706at2759"/>
<dbReference type="FunFam" id="3.40.50.300:FF:001425">
    <property type="entry name" value="Dynamin GTPase, putative"/>
    <property type="match status" value="1"/>
</dbReference>
<dbReference type="Pfam" id="PF00350">
    <property type="entry name" value="Dynamin_N"/>
    <property type="match status" value="1"/>
</dbReference>
<dbReference type="PANTHER" id="PTHR11566:SF149">
    <property type="entry name" value="GTPASE, PUTATIVE (AFU_ORTHOLOGUE AFUA_6G11890)-RELATED"/>
    <property type="match status" value="1"/>
</dbReference>
<dbReference type="PROSITE" id="PS51388">
    <property type="entry name" value="GED"/>
    <property type="match status" value="1"/>
</dbReference>
<evidence type="ECO:0000313" key="7">
    <source>
        <dbReference type="Proteomes" id="UP000799753"/>
    </source>
</evidence>
<reference evidence="6" key="1">
    <citation type="journal article" date="2020" name="Stud. Mycol.">
        <title>101 Dothideomycetes genomes: a test case for predicting lifestyles and emergence of pathogens.</title>
        <authorList>
            <person name="Haridas S."/>
            <person name="Albert R."/>
            <person name="Binder M."/>
            <person name="Bloem J."/>
            <person name="Labutti K."/>
            <person name="Salamov A."/>
            <person name="Andreopoulos B."/>
            <person name="Baker S."/>
            <person name="Barry K."/>
            <person name="Bills G."/>
            <person name="Bluhm B."/>
            <person name="Cannon C."/>
            <person name="Castanera R."/>
            <person name="Culley D."/>
            <person name="Daum C."/>
            <person name="Ezra D."/>
            <person name="Gonzalez J."/>
            <person name="Henrissat B."/>
            <person name="Kuo A."/>
            <person name="Liang C."/>
            <person name="Lipzen A."/>
            <person name="Lutzoni F."/>
            <person name="Magnuson J."/>
            <person name="Mondo S."/>
            <person name="Nolan M."/>
            <person name="Ohm R."/>
            <person name="Pangilinan J."/>
            <person name="Park H.-J."/>
            <person name="Ramirez L."/>
            <person name="Alfaro M."/>
            <person name="Sun H."/>
            <person name="Tritt A."/>
            <person name="Yoshinaga Y."/>
            <person name="Zwiers L.-H."/>
            <person name="Turgeon B."/>
            <person name="Goodwin S."/>
            <person name="Spatafora J."/>
            <person name="Crous P."/>
            <person name="Grigoriev I."/>
        </authorList>
    </citation>
    <scope>NUCLEOTIDE SEQUENCE</scope>
    <source>
        <strain evidence="6">CBS 473.64</strain>
    </source>
</reference>
<keyword evidence="7" id="KW-1185">Reference proteome</keyword>
<dbReference type="InterPro" id="IPR022812">
    <property type="entry name" value="Dynamin"/>
</dbReference>
<evidence type="ECO:0000256" key="3">
    <source>
        <dbReference type="SAM" id="MobiDB-lite"/>
    </source>
</evidence>
<dbReference type="GO" id="GO:0048312">
    <property type="term" value="P:intracellular distribution of mitochondria"/>
    <property type="evidence" value="ECO:0007669"/>
    <property type="project" value="TreeGrafter"/>
</dbReference>
<dbReference type="GO" id="GO:0005874">
    <property type="term" value="C:microtubule"/>
    <property type="evidence" value="ECO:0007669"/>
    <property type="project" value="TreeGrafter"/>
</dbReference>
<dbReference type="GO" id="GO:0006897">
    <property type="term" value="P:endocytosis"/>
    <property type="evidence" value="ECO:0007669"/>
    <property type="project" value="TreeGrafter"/>
</dbReference>
<dbReference type="GO" id="GO:0000266">
    <property type="term" value="P:mitochondrial fission"/>
    <property type="evidence" value="ECO:0007669"/>
    <property type="project" value="TreeGrafter"/>
</dbReference>
<feature type="compositionally biased region" description="Acidic residues" evidence="3">
    <location>
        <begin position="768"/>
        <end position="777"/>
    </location>
</feature>
<feature type="region of interest" description="Disordered" evidence="3">
    <location>
        <begin position="723"/>
        <end position="777"/>
    </location>
</feature>
<gene>
    <name evidence="6" type="ORF">P280DRAFT_523638</name>
</gene>
<dbReference type="GO" id="GO:0005525">
    <property type="term" value="F:GTP binding"/>
    <property type="evidence" value="ECO:0007669"/>
    <property type="project" value="InterPro"/>
</dbReference>
<dbReference type="SUPFAM" id="SSF52540">
    <property type="entry name" value="P-loop containing nucleoside triphosphate hydrolases"/>
    <property type="match status" value="1"/>
</dbReference>
<dbReference type="PANTHER" id="PTHR11566">
    <property type="entry name" value="DYNAMIN"/>
    <property type="match status" value="1"/>
</dbReference>
<dbReference type="Proteomes" id="UP000799753">
    <property type="component" value="Unassembled WGS sequence"/>
</dbReference>
<dbReference type="InterPro" id="IPR027417">
    <property type="entry name" value="P-loop_NTPase"/>
</dbReference>
<evidence type="ECO:0000259" key="5">
    <source>
        <dbReference type="PROSITE" id="PS51718"/>
    </source>
</evidence>
<dbReference type="SMART" id="SM00053">
    <property type="entry name" value="DYNc"/>
    <property type="match status" value="1"/>
</dbReference>
<feature type="domain" description="GED" evidence="4">
    <location>
        <begin position="586"/>
        <end position="676"/>
    </location>
</feature>
<name>A0A6A6RIL7_9PLEO</name>
<dbReference type="PRINTS" id="PR00195">
    <property type="entry name" value="DYNAMIN"/>
</dbReference>
<evidence type="ECO:0000256" key="1">
    <source>
        <dbReference type="ARBA" id="ARBA00022741"/>
    </source>
</evidence>
<dbReference type="GO" id="GO:0005739">
    <property type="term" value="C:mitochondrion"/>
    <property type="evidence" value="ECO:0007669"/>
    <property type="project" value="TreeGrafter"/>
</dbReference>
<keyword evidence="1" id="KW-0547">Nucleotide-binding</keyword>